<keyword evidence="4" id="KW-1185">Reference proteome</keyword>
<reference evidence="2 4" key="2">
    <citation type="journal article" date="2021" name="PeerJ">
        <title>Analysis of 44 Vibrio anguillarum genomes reveals high genetic diversity.</title>
        <authorList>
            <person name="Hansen M.J."/>
            <person name="Dalsgaard I."/>
        </authorList>
    </citation>
    <scope>NUCLEOTIDE SEQUENCE [LARGE SCALE GENOMIC DNA]</scope>
    <source>
        <strain evidence="2 4">040915-1/1B</strain>
    </source>
</reference>
<gene>
    <name evidence="1" type="ORF">DYL72_15170</name>
    <name evidence="2" type="ORF">EAY46_15770</name>
</gene>
<evidence type="ECO:0000313" key="2">
    <source>
        <dbReference type="EMBL" id="MBF4374528.1"/>
    </source>
</evidence>
<reference evidence="1 3" key="1">
    <citation type="submission" date="2018-12" db="EMBL/GenBank/DDBJ databases">
        <title>Characterization and Draft Genome of Vibrio anguillarum J360 Marine Pathogen Isolated from an Outbreak in Lumpfish (Cyclopterus lumpus).</title>
        <authorList>
            <person name="Vasquez J.I."/>
            <person name="Cao T."/>
            <person name="Chakraborty S."/>
            <person name="Gnanagobal H."/>
            <person name="Wescot J."/>
            <person name="Boyce D."/>
            <person name="Santander J."/>
        </authorList>
    </citation>
    <scope>NUCLEOTIDE SEQUENCE [LARGE SCALE GENOMIC DNA]</scope>
    <source>
        <strain evidence="1 3">J360</strain>
    </source>
</reference>
<name>A0A7U6FS00_VIBAN</name>
<evidence type="ECO:0000313" key="1">
    <source>
        <dbReference type="EMBL" id="AZS26247.1"/>
    </source>
</evidence>
<dbReference type="Proteomes" id="UP000256923">
    <property type="component" value="Chromosome 1"/>
</dbReference>
<dbReference type="AlphaFoldDB" id="A0A7U6FS00"/>
<sequence>MNRTRQFGQQSLEQFVQILNNMKDECLMPLVVDYVLAAQSDSGGEMNEKVASFYVGLLLQAGARFDKASAIQKIMNH</sequence>
<evidence type="ECO:0000313" key="4">
    <source>
        <dbReference type="Proteomes" id="UP000726136"/>
    </source>
</evidence>
<dbReference type="EMBL" id="CP034672">
    <property type="protein sequence ID" value="AZS26247.1"/>
    <property type="molecule type" value="Genomic_DNA"/>
</dbReference>
<dbReference type="RefSeq" id="WP_116285082.1">
    <property type="nucleotide sequence ID" value="NZ_CP034672.1"/>
</dbReference>
<accession>A0A7U6FS00</accession>
<protein>
    <submittedName>
        <fullName evidence="1">Uncharacterized protein</fullName>
    </submittedName>
</protein>
<proteinExistence type="predicted"/>
<dbReference type="EMBL" id="RDPI01000019">
    <property type="protein sequence ID" value="MBF4374528.1"/>
    <property type="molecule type" value="Genomic_DNA"/>
</dbReference>
<dbReference type="Proteomes" id="UP000726136">
    <property type="component" value="Unassembled WGS sequence"/>
</dbReference>
<evidence type="ECO:0000313" key="3">
    <source>
        <dbReference type="Proteomes" id="UP000256923"/>
    </source>
</evidence>
<organism evidence="1 3">
    <name type="scientific">Vibrio anguillarum</name>
    <name type="common">Listonella anguillarum</name>
    <dbReference type="NCBI Taxonomy" id="55601"/>
    <lineage>
        <taxon>Bacteria</taxon>
        <taxon>Pseudomonadati</taxon>
        <taxon>Pseudomonadota</taxon>
        <taxon>Gammaproteobacteria</taxon>
        <taxon>Vibrionales</taxon>
        <taxon>Vibrionaceae</taxon>
        <taxon>Vibrio</taxon>
    </lineage>
</organism>